<reference evidence="1" key="1">
    <citation type="submission" date="2022-10" db="EMBL/GenBank/DDBJ databases">
        <authorList>
            <person name="Botero Cardona J."/>
        </authorList>
    </citation>
    <scope>NUCLEOTIDE SEQUENCE</scope>
    <source>
        <strain evidence="1">R-83534</strain>
    </source>
</reference>
<evidence type="ECO:0000313" key="2">
    <source>
        <dbReference type="Proteomes" id="UP001154272"/>
    </source>
</evidence>
<comment type="caution">
    <text evidence="1">The sequence shown here is derived from an EMBL/GenBank/DDBJ whole genome shotgun (WGS) entry which is preliminary data.</text>
</comment>
<protein>
    <submittedName>
        <fullName evidence="1">Uncharacterized protein</fullName>
    </submittedName>
</protein>
<dbReference type="Proteomes" id="UP001154272">
    <property type="component" value="Unassembled WGS sequence"/>
</dbReference>
<evidence type="ECO:0000313" key="1">
    <source>
        <dbReference type="EMBL" id="CAI3936742.1"/>
    </source>
</evidence>
<sequence>MIKMFYSLVFGFSKNILSVTYSRLELKVTILQKVIE</sequence>
<gene>
    <name evidence="1" type="ORF">R83534S58_LOCUS873</name>
</gene>
<name>A0ABM9HMZ4_9PROT</name>
<dbReference type="EMBL" id="CAMXCH010000002">
    <property type="protein sequence ID" value="CAI3936742.1"/>
    <property type="molecule type" value="Genomic_DNA"/>
</dbReference>
<keyword evidence="2" id="KW-1185">Reference proteome</keyword>
<organism evidence="1 2">
    <name type="scientific">Commensalibacter papalotli</name>
    <name type="common">ex Botero et al. 2024</name>
    <dbReference type="NCBI Taxonomy" id="2972766"/>
    <lineage>
        <taxon>Bacteria</taxon>
        <taxon>Pseudomonadati</taxon>
        <taxon>Pseudomonadota</taxon>
        <taxon>Alphaproteobacteria</taxon>
        <taxon>Acetobacterales</taxon>
        <taxon>Acetobacteraceae</taxon>
    </lineage>
</organism>
<proteinExistence type="predicted"/>
<accession>A0ABM9HMZ4</accession>